<dbReference type="InterPro" id="IPR001407">
    <property type="entry name" value="RNA_pol_PB1_influenza"/>
</dbReference>
<dbReference type="InterPro" id="IPR007099">
    <property type="entry name" value="RNA-dir_pol_NSvirus"/>
</dbReference>
<keyword evidence="6" id="KW-0547">Nucleotide-binding</keyword>
<feature type="compositionally biased region" description="Polar residues" evidence="9">
    <location>
        <begin position="74"/>
        <end position="85"/>
    </location>
</feature>
<keyword evidence="3 8" id="KW-0696">RNA-directed RNA polymerase</keyword>
<evidence type="ECO:0000256" key="2">
    <source>
        <dbReference type="ARBA" id="ARBA00020035"/>
    </source>
</evidence>
<evidence type="ECO:0000259" key="10">
    <source>
        <dbReference type="PROSITE" id="PS50525"/>
    </source>
</evidence>
<evidence type="ECO:0000256" key="1">
    <source>
        <dbReference type="ARBA" id="ARBA00012494"/>
    </source>
</evidence>
<organism evidence="11">
    <name type="scientific">Longchuan virus</name>
    <dbReference type="NCBI Taxonomy" id="2594109"/>
    <lineage>
        <taxon>Viruses</taxon>
        <taxon>Riboviria</taxon>
        <taxon>Orthornavirae</taxon>
        <taxon>Negarnaviricota</taxon>
        <taxon>Polyploviricotina</taxon>
        <taxon>Insthoviricetes</taxon>
        <taxon>Articulavirales</taxon>
        <taxon>Orthomyxoviridae</taxon>
    </lineage>
</organism>
<dbReference type="EMBL" id="MK227173">
    <property type="protein sequence ID" value="QDK54862.1"/>
    <property type="molecule type" value="Genomic_RNA"/>
</dbReference>
<evidence type="ECO:0000256" key="8">
    <source>
        <dbReference type="RuleBase" id="RU004330"/>
    </source>
</evidence>
<keyword evidence="4" id="KW-0808">Transferase</keyword>
<evidence type="ECO:0000256" key="4">
    <source>
        <dbReference type="ARBA" id="ARBA00022679"/>
    </source>
</evidence>
<dbReference type="GO" id="GO:0000166">
    <property type="term" value="F:nucleotide binding"/>
    <property type="evidence" value="ECO:0007669"/>
    <property type="project" value="UniProtKB-KW"/>
</dbReference>
<evidence type="ECO:0000256" key="6">
    <source>
        <dbReference type="ARBA" id="ARBA00022741"/>
    </source>
</evidence>
<evidence type="ECO:0000256" key="3">
    <source>
        <dbReference type="ARBA" id="ARBA00022484"/>
    </source>
</evidence>
<dbReference type="PROSITE" id="PS50525">
    <property type="entry name" value="RDRP_SSRNA_NEG_SEG"/>
    <property type="match status" value="1"/>
</dbReference>
<feature type="region of interest" description="Disordered" evidence="9">
    <location>
        <begin position="74"/>
        <end position="98"/>
    </location>
</feature>
<accession>A0A514YA95</accession>
<dbReference type="GO" id="GO:0003968">
    <property type="term" value="F:RNA-directed RNA polymerase activity"/>
    <property type="evidence" value="ECO:0007669"/>
    <property type="project" value="UniProtKB-KW"/>
</dbReference>
<dbReference type="Pfam" id="PF00602">
    <property type="entry name" value="Flu_PB1"/>
    <property type="match status" value="1"/>
</dbReference>
<dbReference type="GO" id="GO:0003723">
    <property type="term" value="F:RNA binding"/>
    <property type="evidence" value="ECO:0007669"/>
    <property type="project" value="InterPro"/>
</dbReference>
<protein>
    <recommendedName>
        <fullName evidence="2 8">RNA-directed RNA polymerase catalytic subunit</fullName>
        <ecNumber evidence="1 8">2.7.7.48</ecNumber>
    </recommendedName>
</protein>
<proteinExistence type="predicted"/>
<name>A0A514YA95_9ORTO</name>
<feature type="domain" description="RdRp catalytic" evidence="10">
    <location>
        <begin position="320"/>
        <end position="517"/>
    </location>
</feature>
<evidence type="ECO:0000256" key="5">
    <source>
        <dbReference type="ARBA" id="ARBA00022695"/>
    </source>
</evidence>
<reference evidence="11" key="1">
    <citation type="submission" date="2018-11" db="EMBL/GenBank/DDBJ databases">
        <title>Isolation and identification of a novel orthomyxo-like virus from mosquitoes in Longchuan of Guangdong province, China.</title>
        <authorList>
            <person name="Wu D."/>
            <person name="Tan Q."/>
            <person name="Li B."/>
            <person name="Liu Z."/>
            <person name="Zhang X."/>
            <person name="Zhang H."/>
        </authorList>
    </citation>
    <scope>NUCLEOTIDE SEQUENCE</scope>
    <source>
        <strain evidence="11">GD13036</strain>
    </source>
</reference>
<dbReference type="GO" id="GO:0039694">
    <property type="term" value="P:viral RNA genome replication"/>
    <property type="evidence" value="ECO:0007669"/>
    <property type="project" value="InterPro"/>
</dbReference>
<evidence type="ECO:0000313" key="11">
    <source>
        <dbReference type="EMBL" id="QDK54862.1"/>
    </source>
</evidence>
<keyword evidence="7" id="KW-0693">Viral RNA replication</keyword>
<evidence type="ECO:0000256" key="7">
    <source>
        <dbReference type="ARBA" id="ARBA00022953"/>
    </source>
</evidence>
<dbReference type="EC" id="2.7.7.48" evidence="1 8"/>
<keyword evidence="5" id="KW-0548">Nucleotidyltransferase</keyword>
<sequence>MLSSFLCSTLIKCGPVTRQEIRERTRCQRENLKEEQKTISAVSLLYQYTNTPPLAHGSPAPKVAESVLRSQEYNSLPNNGRNFTNKTKDRQYWDEEDGDYPTDFSKPTSNISLPHMKLFCEQFIQKYSDKIDICARRLLDEARTTNSSILTRGRQTWEPFTQRSVTSPDAYKETLEFFEKNLNRSNYNMLEWIQAWSQLFEKEAILCKRKRTILNDKKRIFTSAKGTFVNASKHKVVEEWVKLTGDEKDSFLLQIASEFCSYLKSKERSKLKRRAIASANPILRMFFELIERFHLDLGKEITGSTISIGGIEKQTKIMQGLTKIGTKDSNILATEDATKWNECLSPAGFLVMHDTFFDPDIRKRLGRQMKLSEEEIALIKEIFHTGIFLLSQKTVHLSTGHIIQDEKTFTRPQWYKLDPNILNQKTREWYLKCERDINDRECIYSPYGMLMGMLNAASTTYGLLPTIGMTEAASIRSSDDSITLFVGSSAKRVWHNVKEMYMRYKLVGINISLKKTRFFQWPFGEYTSWYIDGEFSAQYGVEISAIRPNGDTPHTDFHAAAIDTSVSLREFRINNIGAEMMLAAKIANTRRLWRIERNPDKRIEQGVGEDVLLLADGGNSPWHSTNCHLHEIPIKEAKANTIQEKEYLLKIMNIDNPFSDRGEEKLSFSKLEGMIINSAVSTPRNIFTYVKRKNKTLKSTFKIKDKMEMMAAQFLVNATEIIEPSMAIVDPNTTSSFHEFFSNSLGQWLNIASVSEEPEDRDALAQLEIKLREIFGNDFVNWQ</sequence>
<comment type="catalytic activity">
    <reaction evidence="8">
        <text>RNA(n) + a ribonucleoside 5'-triphosphate = RNA(n+1) + diphosphate</text>
        <dbReference type="Rhea" id="RHEA:21248"/>
        <dbReference type="Rhea" id="RHEA-COMP:14527"/>
        <dbReference type="Rhea" id="RHEA-COMP:17342"/>
        <dbReference type="ChEBI" id="CHEBI:33019"/>
        <dbReference type="ChEBI" id="CHEBI:61557"/>
        <dbReference type="ChEBI" id="CHEBI:140395"/>
        <dbReference type="EC" id="2.7.7.48"/>
    </reaction>
</comment>
<evidence type="ECO:0000256" key="9">
    <source>
        <dbReference type="SAM" id="MobiDB-lite"/>
    </source>
</evidence>